<evidence type="ECO:0000313" key="2">
    <source>
        <dbReference type="Proteomes" id="UP000821865"/>
    </source>
</evidence>
<protein>
    <submittedName>
        <fullName evidence="1">Uncharacterized protein</fullName>
    </submittedName>
</protein>
<dbReference type="EMBL" id="CM023472">
    <property type="protein sequence ID" value="KAH7959920.1"/>
    <property type="molecule type" value="Genomic_DNA"/>
</dbReference>
<dbReference type="Proteomes" id="UP000821865">
    <property type="component" value="Chromosome 3"/>
</dbReference>
<reference evidence="1" key="1">
    <citation type="submission" date="2020-05" db="EMBL/GenBank/DDBJ databases">
        <title>Large-scale comparative analyses of tick genomes elucidate their genetic diversity and vector capacities.</title>
        <authorList>
            <person name="Jia N."/>
            <person name="Wang J."/>
            <person name="Shi W."/>
            <person name="Du L."/>
            <person name="Sun Y."/>
            <person name="Zhan W."/>
            <person name="Jiang J."/>
            <person name="Wang Q."/>
            <person name="Zhang B."/>
            <person name="Ji P."/>
            <person name="Sakyi L.B."/>
            <person name="Cui X."/>
            <person name="Yuan T."/>
            <person name="Jiang B."/>
            <person name="Yang W."/>
            <person name="Lam T.T.-Y."/>
            <person name="Chang Q."/>
            <person name="Ding S."/>
            <person name="Wang X."/>
            <person name="Zhu J."/>
            <person name="Ruan X."/>
            <person name="Zhao L."/>
            <person name="Wei J."/>
            <person name="Que T."/>
            <person name="Du C."/>
            <person name="Cheng J."/>
            <person name="Dai P."/>
            <person name="Han X."/>
            <person name="Huang E."/>
            <person name="Gao Y."/>
            <person name="Liu J."/>
            <person name="Shao H."/>
            <person name="Ye R."/>
            <person name="Li L."/>
            <person name="Wei W."/>
            <person name="Wang X."/>
            <person name="Wang C."/>
            <person name="Yang T."/>
            <person name="Huo Q."/>
            <person name="Li W."/>
            <person name="Guo W."/>
            <person name="Chen H."/>
            <person name="Zhou L."/>
            <person name="Ni X."/>
            <person name="Tian J."/>
            <person name="Zhou Y."/>
            <person name="Sheng Y."/>
            <person name="Liu T."/>
            <person name="Pan Y."/>
            <person name="Xia L."/>
            <person name="Li J."/>
            <person name="Zhao F."/>
            <person name="Cao W."/>
        </authorList>
    </citation>
    <scope>NUCLEOTIDE SEQUENCE</scope>
    <source>
        <strain evidence="1">Dsil-2018</strain>
    </source>
</reference>
<proteinExistence type="predicted"/>
<comment type="caution">
    <text evidence="1">The sequence shown here is derived from an EMBL/GenBank/DDBJ whole genome shotgun (WGS) entry which is preliminary data.</text>
</comment>
<accession>A0ACB8D654</accession>
<organism evidence="1 2">
    <name type="scientific">Dermacentor silvarum</name>
    <name type="common">Tick</name>
    <dbReference type="NCBI Taxonomy" id="543639"/>
    <lineage>
        <taxon>Eukaryota</taxon>
        <taxon>Metazoa</taxon>
        <taxon>Ecdysozoa</taxon>
        <taxon>Arthropoda</taxon>
        <taxon>Chelicerata</taxon>
        <taxon>Arachnida</taxon>
        <taxon>Acari</taxon>
        <taxon>Parasitiformes</taxon>
        <taxon>Ixodida</taxon>
        <taxon>Ixodoidea</taxon>
        <taxon>Ixodidae</taxon>
        <taxon>Rhipicephalinae</taxon>
        <taxon>Dermacentor</taxon>
    </lineage>
</organism>
<evidence type="ECO:0000313" key="1">
    <source>
        <dbReference type="EMBL" id="KAH7959920.1"/>
    </source>
</evidence>
<sequence length="1157" mass="129052">MSNAVAKKSYWFPNTNKVLEVPATPEQQPSALEELPESVNVVVEADNLTKEYAKIKAVTRVSLKALDNQITVILGTDGAGKSTLLRLLSGNVPPTSGHVTVCNMDTVLSRPMVRTVASFCPRLAMFSVDMNVWEHLLLYAVLKGVPLRNIRRRAREVLSDADFNEKIQSFPHLLSESAQQRLHLAISLLNKPRVLFLDEPTCKLDEEARREVWTLLERLRTSCAIVMTSTMTEEADMVGDRVAIMSHGRVRCIGTPTFLKQAHGTGYEIRFPKTEKVLNVQDDLLSIVRQRTGQARLSQTPRNVVISLGTRDARGFTQMFKHIEEFCRSHGIYDIGVTFSTLEDVFIKMSTEPDNVDLKINTDLETSGNQAFCEEPVLTPSFGGQLAALLSKRRAMLAIDHAAPLMVYFLFAAMMFFMEYLQSGPAWLVHLFPDYVTPPRDISFLRQEMTSEGLEHAELGVNIDIGTMYPKTVTFLRGTSELSAHYYLPLIRDVTTIWTIDAEPEDELDHLSRKDFFRYSRRYVIGADFSDPGRPQAWWNPYVPYSKSIATSLMNSALLRYYSGDTSAMFRIHLRAFSRRSANTPLHENIAHTVLRDTTGFVERGLPSLSPWRKLMLPPIMGLAGAAFAVAPVTETASGSKRLQLMTGVPGYVYWLSHYLFDGFFYALLWITAAVVFAVNNSVRADTAAALFLLVLAGYPTLTGVSYLASFIAKSVEISYILLFCTYTAFALQAGTLNMNYVLLHWLFTLFPPYAFSSGVIKLLLLDADNHMCQEYSKATDGVQDLLRVACDGTRAERANLELAAIDICCQNRDANSGPPYTLSPFDLHELCVGVNLLVLLIEGIAMFVVVAFLDSGTLFTIRNVLAERNVHTFNEILDSDLENEAREAPRVATIPGLEKHPLVVCDIWRFLALTRAPQLKAINLCLTEGECFGLLGMHGSGKTLLLEVLSALAVRSSGNAYSQKQTLSSSARKWQSQIGYCPETGGLLQGLAVGDQLSLFARLRGVPPAYQESCINSLLGACNLNDKKLDCPREFSMSDKRKLSLAIALIGPPNLVFLDEPLKGVDAGTHQRLFDMLRHVRSRSKATTMIYASVRLTQRIPFRSLCPQGLLSFEICEKRPWSEVFSSVDLLMQGFRCEYVLVSEATLEEVYMAFAK</sequence>
<keyword evidence="2" id="KW-1185">Reference proteome</keyword>
<gene>
    <name evidence="1" type="ORF">HPB49_014941</name>
</gene>
<name>A0ACB8D654_DERSI</name>